<comment type="cofactor">
    <cofactor evidence="5">
        <name>Mg(2+)</name>
        <dbReference type="ChEBI" id="CHEBI:18420"/>
    </cofactor>
</comment>
<evidence type="ECO:0000313" key="7">
    <source>
        <dbReference type="Proteomes" id="UP000320095"/>
    </source>
</evidence>
<dbReference type="OrthoDB" id="3242798at2"/>
<comment type="similarity">
    <text evidence="1 5">Belongs to the 5-formyltetrahydrofolate cyclo-ligase family.</text>
</comment>
<dbReference type="GO" id="GO:0005524">
    <property type="term" value="F:ATP binding"/>
    <property type="evidence" value="ECO:0007669"/>
    <property type="project" value="UniProtKB-KW"/>
</dbReference>
<dbReference type="GO" id="GO:0009396">
    <property type="term" value="P:folic acid-containing compound biosynthetic process"/>
    <property type="evidence" value="ECO:0007669"/>
    <property type="project" value="TreeGrafter"/>
</dbReference>
<keyword evidence="2 4" id="KW-0547">Nucleotide-binding</keyword>
<protein>
    <recommendedName>
        <fullName evidence="5">5-formyltetrahydrofolate cyclo-ligase</fullName>
        <ecNumber evidence="5">6.3.3.2</ecNumber>
    </recommendedName>
</protein>
<keyword evidence="7" id="KW-1185">Reference proteome</keyword>
<sequence length="194" mass="20327">MPPSKAELRASILSARRAVTADMRSAEGDALRKHLAELARPEHTVCAYAPVGSEPGSPAMLDALIAGGVRVLLPVARDDDAGAPLPLNWGEYRGELVAARFGLLEPPEPWLPAAAIGTAAMVVVPALAVARDGVRLGRGAGFYDRSLGLADPEALLVAMVRDDEVVDHLPGEPHDVPMTHALTPGRGLVPLGRH</sequence>
<organism evidence="6 7">
    <name type="scientific">Mycolicibacterium hodleri</name>
    <dbReference type="NCBI Taxonomy" id="49897"/>
    <lineage>
        <taxon>Bacteria</taxon>
        <taxon>Bacillati</taxon>
        <taxon>Actinomycetota</taxon>
        <taxon>Actinomycetes</taxon>
        <taxon>Mycobacteriales</taxon>
        <taxon>Mycobacteriaceae</taxon>
        <taxon>Mycolicibacterium</taxon>
    </lineage>
</organism>
<keyword evidence="3 4" id="KW-0067">ATP-binding</keyword>
<dbReference type="InterPro" id="IPR037171">
    <property type="entry name" value="NagB/RpiA_transferase-like"/>
</dbReference>
<dbReference type="GO" id="GO:0035999">
    <property type="term" value="P:tetrahydrofolate interconversion"/>
    <property type="evidence" value="ECO:0007669"/>
    <property type="project" value="TreeGrafter"/>
</dbReference>
<evidence type="ECO:0000256" key="3">
    <source>
        <dbReference type="ARBA" id="ARBA00022840"/>
    </source>
</evidence>
<accession>A0A502EDG2</accession>
<feature type="binding site" evidence="4">
    <location>
        <position position="54"/>
    </location>
    <ligand>
        <name>substrate</name>
    </ligand>
</feature>
<reference evidence="6 7" key="1">
    <citation type="journal article" date="2019" name="Environ. Microbiol.">
        <title>Species interactions and distinct microbial communities in high Arctic permafrost affected cryosols are associated with the CH4 and CO2 gas fluxes.</title>
        <authorList>
            <person name="Altshuler I."/>
            <person name="Hamel J."/>
            <person name="Turney S."/>
            <person name="Magnuson E."/>
            <person name="Levesque R."/>
            <person name="Greer C."/>
            <person name="Whyte L.G."/>
        </authorList>
    </citation>
    <scope>NUCLEOTIDE SEQUENCE [LARGE SCALE GENOMIC DNA]</scope>
    <source>
        <strain evidence="6 7">S5.20</strain>
    </source>
</reference>
<dbReference type="InterPro" id="IPR024185">
    <property type="entry name" value="FTHF_cligase-like_sf"/>
</dbReference>
<evidence type="ECO:0000256" key="2">
    <source>
        <dbReference type="ARBA" id="ARBA00022741"/>
    </source>
</evidence>
<dbReference type="InterPro" id="IPR002698">
    <property type="entry name" value="FTHF_cligase"/>
</dbReference>
<dbReference type="NCBIfam" id="TIGR02727">
    <property type="entry name" value="MTHFS_bact"/>
    <property type="match status" value="1"/>
</dbReference>
<dbReference type="EC" id="6.3.3.2" evidence="5"/>
<evidence type="ECO:0000256" key="1">
    <source>
        <dbReference type="ARBA" id="ARBA00010638"/>
    </source>
</evidence>
<dbReference type="GO" id="GO:0046872">
    <property type="term" value="F:metal ion binding"/>
    <property type="evidence" value="ECO:0007669"/>
    <property type="project" value="UniProtKB-KW"/>
</dbReference>
<dbReference type="PANTHER" id="PTHR23407:SF1">
    <property type="entry name" value="5-FORMYLTETRAHYDROFOLATE CYCLO-LIGASE"/>
    <property type="match status" value="1"/>
</dbReference>
<dbReference type="EMBL" id="RCZG01000002">
    <property type="protein sequence ID" value="TPG35733.1"/>
    <property type="molecule type" value="Genomic_DNA"/>
</dbReference>
<dbReference type="Proteomes" id="UP000320095">
    <property type="component" value="Unassembled WGS sequence"/>
</dbReference>
<dbReference type="PANTHER" id="PTHR23407">
    <property type="entry name" value="ATPASE INHIBITOR/5-FORMYLTETRAHYDROFOLATE CYCLO-LIGASE"/>
    <property type="match status" value="1"/>
</dbReference>
<evidence type="ECO:0000256" key="5">
    <source>
        <dbReference type="RuleBase" id="RU361279"/>
    </source>
</evidence>
<comment type="catalytic activity">
    <reaction evidence="5">
        <text>(6S)-5-formyl-5,6,7,8-tetrahydrofolate + ATP = (6R)-5,10-methenyltetrahydrofolate + ADP + phosphate</text>
        <dbReference type="Rhea" id="RHEA:10488"/>
        <dbReference type="ChEBI" id="CHEBI:30616"/>
        <dbReference type="ChEBI" id="CHEBI:43474"/>
        <dbReference type="ChEBI" id="CHEBI:57455"/>
        <dbReference type="ChEBI" id="CHEBI:57457"/>
        <dbReference type="ChEBI" id="CHEBI:456216"/>
        <dbReference type="EC" id="6.3.3.2"/>
    </reaction>
</comment>
<keyword evidence="6" id="KW-0436">Ligase</keyword>
<name>A0A502EDG2_9MYCO</name>
<feature type="binding site" evidence="4">
    <location>
        <begin position="135"/>
        <end position="143"/>
    </location>
    <ligand>
        <name>ATP</name>
        <dbReference type="ChEBI" id="CHEBI:30616"/>
    </ligand>
</feature>
<dbReference type="Pfam" id="PF01812">
    <property type="entry name" value="5-FTHF_cyc-lig"/>
    <property type="match status" value="1"/>
</dbReference>
<dbReference type="GO" id="GO:0030272">
    <property type="term" value="F:5-formyltetrahydrofolate cyclo-ligase activity"/>
    <property type="evidence" value="ECO:0007669"/>
    <property type="project" value="UniProtKB-EC"/>
</dbReference>
<dbReference type="PIRSF" id="PIRSF006806">
    <property type="entry name" value="FTHF_cligase"/>
    <property type="match status" value="1"/>
</dbReference>
<proteinExistence type="inferred from homology"/>
<gene>
    <name evidence="6" type="ORF">EAH80_06605</name>
</gene>
<dbReference type="Gene3D" id="3.40.50.10420">
    <property type="entry name" value="NagB/RpiA/CoA transferase-like"/>
    <property type="match status" value="1"/>
</dbReference>
<keyword evidence="5" id="KW-0460">Magnesium</keyword>
<comment type="caution">
    <text evidence="6">The sequence shown here is derived from an EMBL/GenBank/DDBJ whole genome shotgun (WGS) entry which is preliminary data.</text>
</comment>
<feature type="binding site" evidence="4">
    <location>
        <begin position="5"/>
        <end position="9"/>
    </location>
    <ligand>
        <name>ATP</name>
        <dbReference type="ChEBI" id="CHEBI:30616"/>
    </ligand>
</feature>
<evidence type="ECO:0000256" key="4">
    <source>
        <dbReference type="PIRSR" id="PIRSR006806-1"/>
    </source>
</evidence>
<evidence type="ECO:0000313" key="6">
    <source>
        <dbReference type="EMBL" id="TPG35733.1"/>
    </source>
</evidence>
<dbReference type="SUPFAM" id="SSF100950">
    <property type="entry name" value="NagB/RpiA/CoA transferase-like"/>
    <property type="match status" value="1"/>
</dbReference>
<keyword evidence="5" id="KW-0479">Metal-binding</keyword>
<dbReference type="RefSeq" id="WP_140689019.1">
    <property type="nucleotide sequence ID" value="NZ_RCZG01000002.1"/>
</dbReference>
<dbReference type="AlphaFoldDB" id="A0A502EDG2"/>